<name>A0A165EZF3_EXIGL</name>
<proteinExistence type="predicted"/>
<dbReference type="AlphaFoldDB" id="A0A165EZF3"/>
<dbReference type="EMBL" id="KV426109">
    <property type="protein sequence ID" value="KZV88046.1"/>
    <property type="molecule type" value="Genomic_DNA"/>
</dbReference>
<keyword evidence="2" id="KW-1185">Reference proteome</keyword>
<dbReference type="InParanoid" id="A0A165EZF3"/>
<gene>
    <name evidence="1" type="ORF">EXIGLDRAFT_697015</name>
</gene>
<evidence type="ECO:0000313" key="1">
    <source>
        <dbReference type="EMBL" id="KZV88046.1"/>
    </source>
</evidence>
<dbReference type="Proteomes" id="UP000077266">
    <property type="component" value="Unassembled WGS sequence"/>
</dbReference>
<evidence type="ECO:0000313" key="2">
    <source>
        <dbReference type="Proteomes" id="UP000077266"/>
    </source>
</evidence>
<sequence length="240" mass="26280">MLVRQFEGQVSPLRLLCDSAQDALAALEVRPFAVVSIMRHLALTKSTSQDGQDVTNELRRLAERCDSLSNVHSTRDTAFAAPERTALNTIATVLAEATAALQGPVGAFSSLRRRFGTGRSHGRDGNTRTTRVWNWRKRVEDALHLRDIEAGIIMQNLVFAANGGNITPRTIPLGNEAQALPPGSTTGKAADPMLVLYERLLRHAELSFGQLQELTGNHTEVLRIARMSESEREVTSLSLS</sequence>
<organism evidence="1 2">
    <name type="scientific">Exidia glandulosa HHB12029</name>
    <dbReference type="NCBI Taxonomy" id="1314781"/>
    <lineage>
        <taxon>Eukaryota</taxon>
        <taxon>Fungi</taxon>
        <taxon>Dikarya</taxon>
        <taxon>Basidiomycota</taxon>
        <taxon>Agaricomycotina</taxon>
        <taxon>Agaricomycetes</taxon>
        <taxon>Auriculariales</taxon>
        <taxon>Exidiaceae</taxon>
        <taxon>Exidia</taxon>
    </lineage>
</organism>
<reference evidence="1 2" key="1">
    <citation type="journal article" date="2016" name="Mol. Biol. Evol.">
        <title>Comparative Genomics of Early-Diverging Mushroom-Forming Fungi Provides Insights into the Origins of Lignocellulose Decay Capabilities.</title>
        <authorList>
            <person name="Nagy L.G."/>
            <person name="Riley R."/>
            <person name="Tritt A."/>
            <person name="Adam C."/>
            <person name="Daum C."/>
            <person name="Floudas D."/>
            <person name="Sun H."/>
            <person name="Yadav J.S."/>
            <person name="Pangilinan J."/>
            <person name="Larsson K.H."/>
            <person name="Matsuura K."/>
            <person name="Barry K."/>
            <person name="Labutti K."/>
            <person name="Kuo R."/>
            <person name="Ohm R.A."/>
            <person name="Bhattacharya S.S."/>
            <person name="Shirouzu T."/>
            <person name="Yoshinaga Y."/>
            <person name="Martin F.M."/>
            <person name="Grigoriev I.V."/>
            <person name="Hibbett D.S."/>
        </authorList>
    </citation>
    <scope>NUCLEOTIDE SEQUENCE [LARGE SCALE GENOMIC DNA]</scope>
    <source>
        <strain evidence="1 2">HHB12029</strain>
    </source>
</reference>
<accession>A0A165EZF3</accession>
<protein>
    <submittedName>
        <fullName evidence="1">Uncharacterized protein</fullName>
    </submittedName>
</protein>